<dbReference type="EMBL" id="LQWY01000005">
    <property type="protein sequence ID" value="OAH62794.1"/>
    <property type="molecule type" value="Genomic_DNA"/>
</dbReference>
<dbReference type="SMART" id="SM00849">
    <property type="entry name" value="Lactamase_B"/>
    <property type="match status" value="1"/>
</dbReference>
<feature type="transmembrane region" description="Helical" evidence="6">
    <location>
        <begin position="264"/>
        <end position="293"/>
    </location>
</feature>
<dbReference type="NCBIfam" id="TIGR00361">
    <property type="entry name" value="ComEC_Rec2"/>
    <property type="match status" value="1"/>
</dbReference>
<evidence type="ECO:0000256" key="4">
    <source>
        <dbReference type="ARBA" id="ARBA00022989"/>
    </source>
</evidence>
<evidence type="ECO:0000313" key="8">
    <source>
        <dbReference type="EMBL" id="OAH62794.1"/>
    </source>
</evidence>
<dbReference type="PANTHER" id="PTHR30619">
    <property type="entry name" value="DNA INTERNALIZATION/COMPETENCE PROTEIN COMEC/REC2"/>
    <property type="match status" value="1"/>
</dbReference>
<evidence type="ECO:0000256" key="6">
    <source>
        <dbReference type="SAM" id="Phobius"/>
    </source>
</evidence>
<dbReference type="PANTHER" id="PTHR30619:SF1">
    <property type="entry name" value="RECOMBINATION PROTEIN 2"/>
    <property type="match status" value="1"/>
</dbReference>
<feature type="transmembrane region" description="Helical" evidence="6">
    <location>
        <begin position="229"/>
        <end position="252"/>
    </location>
</feature>
<proteinExistence type="predicted"/>
<feature type="transmembrane region" description="Helical" evidence="6">
    <location>
        <begin position="387"/>
        <end position="410"/>
    </location>
</feature>
<dbReference type="NCBIfam" id="TIGR00360">
    <property type="entry name" value="ComEC_N-term"/>
    <property type="match status" value="1"/>
</dbReference>
<organism evidence="8 9">
    <name type="scientific">Domibacillus aminovorans</name>
    <dbReference type="NCBI Taxonomy" id="29332"/>
    <lineage>
        <taxon>Bacteria</taxon>
        <taxon>Bacillati</taxon>
        <taxon>Bacillota</taxon>
        <taxon>Bacilli</taxon>
        <taxon>Bacillales</taxon>
        <taxon>Bacillaceae</taxon>
        <taxon>Domibacillus</taxon>
    </lineage>
</organism>
<feature type="transmembrane region" description="Helical" evidence="6">
    <location>
        <begin position="305"/>
        <end position="324"/>
    </location>
</feature>
<dbReference type="Pfam" id="PF13567">
    <property type="entry name" value="DUF4131"/>
    <property type="match status" value="1"/>
</dbReference>
<feature type="domain" description="Metallo-beta-lactamase" evidence="7">
    <location>
        <begin position="505"/>
        <end position="714"/>
    </location>
</feature>
<keyword evidence="5 6" id="KW-0472">Membrane</keyword>
<dbReference type="InterPro" id="IPR052159">
    <property type="entry name" value="Competence_DNA_uptake"/>
</dbReference>
<dbReference type="InterPro" id="IPR004797">
    <property type="entry name" value="Competence_ComEC/Rec2"/>
</dbReference>
<keyword evidence="4 6" id="KW-1133">Transmembrane helix</keyword>
<dbReference type="RefSeq" id="WP_063964635.1">
    <property type="nucleotide sequence ID" value="NZ_JBCNAN010000033.1"/>
</dbReference>
<dbReference type="InterPro" id="IPR035681">
    <property type="entry name" value="ComA-like_MBL"/>
</dbReference>
<feature type="transmembrane region" description="Helical" evidence="6">
    <location>
        <begin position="474"/>
        <end position="492"/>
    </location>
</feature>
<evidence type="ECO:0000256" key="1">
    <source>
        <dbReference type="ARBA" id="ARBA00004651"/>
    </source>
</evidence>
<keyword evidence="9" id="KW-1185">Reference proteome</keyword>
<protein>
    <recommendedName>
        <fullName evidence="7">Metallo-beta-lactamase domain-containing protein</fullName>
    </recommendedName>
</protein>
<dbReference type="Proteomes" id="UP000076935">
    <property type="component" value="Unassembled WGS sequence"/>
</dbReference>
<dbReference type="SUPFAM" id="SSF56281">
    <property type="entry name" value="Metallo-hydrolase/oxidoreductase"/>
    <property type="match status" value="1"/>
</dbReference>
<sequence length="763" mass="84208">MTFLRIGVAALCSVLYALHAPGFIIFFFFILSVTLWIGAGRRDRLLMTAGLLLLYGTSLLHEARHISQFTGKEAEWTVVFTDAVRIDGDRLNAGVKDVQTGEPFRLSYRIESEEDKQHIAAVLSPGLTCRMKAEAKKPNEARNAGEFNYRAYLSTNHTYFILTPDSISTDQCIMNDSIRYAPARWRTAALERIHNQFPEPLNATAAALLFGDRLSSSEDANEDYERLGIVHILSISGLHVTLLSGMLFYGLIRMGITRERARMIILMALPLYALLTGASPPVVRACFMTGAILAATSSHVRLKPASALGGVFIAMIVLDPYQVFQAGFQLSYTVTWALVLCTGAILKRCRNAVELSVAVSILSQMAALPFLIYHFSELSIIAPAANLLFVPFYSFVMLPALFVAFALSFLMPMRTITDPLNVLLKMMDSLAAEMADLPFAVLVTGQPDVQWTMYTAIVVIASFLLWEKMNTVRYSLLICGLLLSIVIGMSRFSSEGEVTFIDVGQGDSIFIKLPYGKGTYLIDTGGRLPFEKEQWTERTHGFSVGKDTVVPFLKRKGVTRLDKLILTHADFDHAGAAAEVLSAIPADEIIISPGSGSVDVMESILVTISNGKMNVREGLEGERWTKGDAVFQFLSPDDREYEGNNDSLVLYAEIGGKKWLFTGDYEEAGEKEFLKKYDVDVDWLKVGHHGSRSSTSARFVEAIRPKYAVISAGVDNRYGHPHKEVLENLSNAGVKVFRTDLHGGISYIFKGDRGTISSALAPE</sequence>
<name>A0A177LBC2_9BACI</name>
<dbReference type="InterPro" id="IPR025405">
    <property type="entry name" value="DUF4131"/>
</dbReference>
<feature type="transmembrane region" description="Helical" evidence="6">
    <location>
        <begin position="449"/>
        <end position="467"/>
    </location>
</feature>
<dbReference type="GO" id="GO:0005886">
    <property type="term" value="C:plasma membrane"/>
    <property type="evidence" value="ECO:0007669"/>
    <property type="project" value="UniProtKB-SubCell"/>
</dbReference>
<dbReference type="Pfam" id="PF03772">
    <property type="entry name" value="Competence"/>
    <property type="match status" value="1"/>
</dbReference>
<evidence type="ECO:0000256" key="5">
    <source>
        <dbReference type="ARBA" id="ARBA00023136"/>
    </source>
</evidence>
<comment type="caution">
    <text evidence="8">The sequence shown here is derived from an EMBL/GenBank/DDBJ whole genome shotgun (WGS) entry which is preliminary data.</text>
</comment>
<feature type="transmembrane region" description="Helical" evidence="6">
    <location>
        <begin position="6"/>
        <end position="37"/>
    </location>
</feature>
<evidence type="ECO:0000259" key="7">
    <source>
        <dbReference type="SMART" id="SM00849"/>
    </source>
</evidence>
<keyword evidence="2" id="KW-1003">Cell membrane</keyword>
<dbReference type="InterPro" id="IPR001279">
    <property type="entry name" value="Metallo-B-lactamas"/>
</dbReference>
<accession>A0A177LBC2</accession>
<evidence type="ECO:0000313" key="9">
    <source>
        <dbReference type="Proteomes" id="UP000076935"/>
    </source>
</evidence>
<dbReference type="Pfam" id="PF00753">
    <property type="entry name" value="Lactamase_B"/>
    <property type="match status" value="1"/>
</dbReference>
<comment type="subcellular location">
    <subcellularLocation>
        <location evidence="1">Cell membrane</location>
        <topology evidence="1">Multi-pass membrane protein</topology>
    </subcellularLocation>
</comment>
<evidence type="ECO:0000256" key="2">
    <source>
        <dbReference type="ARBA" id="ARBA00022475"/>
    </source>
</evidence>
<gene>
    <name evidence="8" type="ORF">AWH49_09015</name>
</gene>
<dbReference type="InterPro" id="IPR004477">
    <property type="entry name" value="ComEC_N"/>
</dbReference>
<feature type="transmembrane region" description="Helical" evidence="6">
    <location>
        <begin position="330"/>
        <end position="346"/>
    </location>
</feature>
<dbReference type="Gene3D" id="3.60.15.10">
    <property type="entry name" value="Ribonuclease Z/Hydroxyacylglutathione hydrolase-like"/>
    <property type="match status" value="1"/>
</dbReference>
<dbReference type="AlphaFoldDB" id="A0A177LBC2"/>
<feature type="transmembrane region" description="Helical" evidence="6">
    <location>
        <begin position="353"/>
        <end position="375"/>
    </location>
</feature>
<evidence type="ECO:0000256" key="3">
    <source>
        <dbReference type="ARBA" id="ARBA00022692"/>
    </source>
</evidence>
<dbReference type="CDD" id="cd07731">
    <property type="entry name" value="ComA-like_MBL-fold"/>
    <property type="match status" value="1"/>
</dbReference>
<feature type="transmembrane region" description="Helical" evidence="6">
    <location>
        <begin position="422"/>
        <end position="443"/>
    </location>
</feature>
<dbReference type="InterPro" id="IPR036866">
    <property type="entry name" value="RibonucZ/Hydroxyglut_hydro"/>
</dbReference>
<keyword evidence="3 6" id="KW-0812">Transmembrane</keyword>
<dbReference type="GO" id="GO:0030420">
    <property type="term" value="P:establishment of competence for transformation"/>
    <property type="evidence" value="ECO:0007669"/>
    <property type="project" value="InterPro"/>
</dbReference>
<reference evidence="8 9" key="1">
    <citation type="submission" date="2016-01" db="EMBL/GenBank/DDBJ databases">
        <title>Investigation of taxonomic status of Bacillus aminovorans.</title>
        <authorList>
            <person name="Verma A."/>
            <person name="Pal Y."/>
            <person name="Krishnamurthi S."/>
        </authorList>
    </citation>
    <scope>NUCLEOTIDE SEQUENCE [LARGE SCALE GENOMIC DNA]</scope>
    <source>
        <strain evidence="8 9">DSM 1314</strain>
    </source>
</reference>
<dbReference type="STRING" id="29332.AWH48_05215"/>